<dbReference type="SUPFAM" id="SSF51430">
    <property type="entry name" value="NAD(P)-linked oxidoreductase"/>
    <property type="match status" value="1"/>
</dbReference>
<evidence type="ECO:0000259" key="1">
    <source>
        <dbReference type="Pfam" id="PF00248"/>
    </source>
</evidence>
<accession>A0A326TRH1</accession>
<comment type="caution">
    <text evidence="2">The sequence shown here is derived from an EMBL/GenBank/DDBJ whole genome shotgun (WGS) entry which is preliminary data.</text>
</comment>
<dbReference type="InterPro" id="IPR036812">
    <property type="entry name" value="NAD(P)_OxRdtase_dom_sf"/>
</dbReference>
<feature type="domain" description="NADP-dependent oxidoreductase" evidence="1">
    <location>
        <begin position="20"/>
        <end position="318"/>
    </location>
</feature>
<keyword evidence="3" id="KW-1185">Reference proteome</keyword>
<dbReference type="InterPro" id="IPR023210">
    <property type="entry name" value="NADP_OxRdtase_dom"/>
</dbReference>
<dbReference type="Proteomes" id="UP000248806">
    <property type="component" value="Unassembled WGS sequence"/>
</dbReference>
<gene>
    <name evidence="2" type="ORF">EI42_06317</name>
</gene>
<dbReference type="InterPro" id="IPR053135">
    <property type="entry name" value="AKR2_Oxidoreductase"/>
</dbReference>
<name>A0A326TRH1_THEHA</name>
<reference evidence="2 3" key="1">
    <citation type="submission" date="2018-06" db="EMBL/GenBank/DDBJ databases">
        <title>Genomic Encyclopedia of Archaeal and Bacterial Type Strains, Phase II (KMG-II): from individual species to whole genera.</title>
        <authorList>
            <person name="Goeker M."/>
        </authorList>
    </citation>
    <scope>NUCLEOTIDE SEQUENCE [LARGE SCALE GENOMIC DNA]</scope>
    <source>
        <strain evidence="2 3">ATCC BAA-1881</strain>
    </source>
</reference>
<proteinExistence type="predicted"/>
<dbReference type="Pfam" id="PF00248">
    <property type="entry name" value="Aldo_ket_red"/>
    <property type="match status" value="1"/>
</dbReference>
<evidence type="ECO:0000313" key="3">
    <source>
        <dbReference type="Proteomes" id="UP000248806"/>
    </source>
</evidence>
<protein>
    <submittedName>
        <fullName evidence="2">Aryl-alcohol dehydrogenase-like predicted oxidoreductase</fullName>
    </submittedName>
</protein>
<dbReference type="PANTHER" id="PTHR43312">
    <property type="entry name" value="D-THREO-ALDOSE 1-DEHYDROGENASE"/>
    <property type="match status" value="1"/>
</dbReference>
<dbReference type="CDD" id="cd19086">
    <property type="entry name" value="AKR_AKR11C1"/>
    <property type="match status" value="1"/>
</dbReference>
<evidence type="ECO:0000313" key="2">
    <source>
        <dbReference type="EMBL" id="PZW18149.1"/>
    </source>
</evidence>
<organism evidence="2 3">
    <name type="scientific">Thermosporothrix hazakensis</name>
    <dbReference type="NCBI Taxonomy" id="644383"/>
    <lineage>
        <taxon>Bacteria</taxon>
        <taxon>Bacillati</taxon>
        <taxon>Chloroflexota</taxon>
        <taxon>Ktedonobacteria</taxon>
        <taxon>Ktedonobacterales</taxon>
        <taxon>Thermosporotrichaceae</taxon>
        <taxon>Thermosporothrix</taxon>
    </lineage>
</organism>
<sequence>MLLCQPACGVMGKAQLPYSKVGLGTWAIGGGWGPQPEEVSLATLVQALEAGCQLVDTAPLYGHGRAEELIARAFKLYGARVTVLTKVAPLAYQWAPAANIPVQTVFPAYHIVQQAEESLKRLATECLDCLLLQTWCPAWTEPGEWYEALVNLQRQGKIRSFGISVSDHRAYDAIGVIEAGLVDIVEVPYSILDQRAASTLFPIALKHGTSIIVRTPLASGALAGSWHKSMKFDRRDWRRRVFKGEHFERTVARVEKIKALLDPDAVLPQIALRFCLSHPAITAVIPGARTPEQVACNLATMRQDPLPTNLLKQIQILWKTEFCYNVRTSVGEEGEGERRLKEQEQEGQRG</sequence>
<dbReference type="PANTHER" id="PTHR43312:SF1">
    <property type="entry name" value="NADP-DEPENDENT OXIDOREDUCTASE DOMAIN-CONTAINING PROTEIN"/>
    <property type="match status" value="1"/>
</dbReference>
<dbReference type="EMBL" id="QKUF01000059">
    <property type="protein sequence ID" value="PZW18149.1"/>
    <property type="molecule type" value="Genomic_DNA"/>
</dbReference>
<dbReference type="AlphaFoldDB" id="A0A326TRH1"/>
<dbReference type="Gene3D" id="3.20.20.100">
    <property type="entry name" value="NADP-dependent oxidoreductase domain"/>
    <property type="match status" value="1"/>
</dbReference>